<dbReference type="Gene3D" id="2.30.130.30">
    <property type="entry name" value="Hypothetical protein"/>
    <property type="match status" value="1"/>
</dbReference>
<dbReference type="SUPFAM" id="SSF88697">
    <property type="entry name" value="PUA domain-like"/>
    <property type="match status" value="1"/>
</dbReference>
<reference evidence="3" key="1">
    <citation type="submission" date="2017-09" db="EMBL/GenBank/DDBJ databases">
        <title>Depth-based differentiation of microbial function through sediment-hosted aquifers and enrichment of novel symbionts in the deep terrestrial subsurface.</title>
        <authorList>
            <person name="Probst A.J."/>
            <person name="Ladd B."/>
            <person name="Jarett J.K."/>
            <person name="Geller-Mcgrath D.E."/>
            <person name="Sieber C.M.K."/>
            <person name="Emerson J.B."/>
            <person name="Anantharaman K."/>
            <person name="Thomas B.C."/>
            <person name="Malmstrom R."/>
            <person name="Stieglmeier M."/>
            <person name="Klingl A."/>
            <person name="Woyke T."/>
            <person name="Ryan C.M."/>
            <person name="Banfield J.F."/>
        </authorList>
    </citation>
    <scope>NUCLEOTIDE SEQUENCE [LARGE SCALE GENOMIC DNA]</scope>
</reference>
<gene>
    <name evidence="2" type="ORF">COT65_01135</name>
</gene>
<dbReference type="EMBL" id="PEZJ01000014">
    <property type="protein sequence ID" value="PIS14021.1"/>
    <property type="molecule type" value="Genomic_DNA"/>
</dbReference>
<protein>
    <recommendedName>
        <fullName evidence="1">ASCH domain-containing protein</fullName>
    </recommendedName>
</protein>
<dbReference type="InterPro" id="IPR015947">
    <property type="entry name" value="PUA-like_sf"/>
</dbReference>
<dbReference type="Pfam" id="PF04266">
    <property type="entry name" value="ASCH"/>
    <property type="match status" value="1"/>
</dbReference>
<evidence type="ECO:0000313" key="3">
    <source>
        <dbReference type="Proteomes" id="UP000230033"/>
    </source>
</evidence>
<dbReference type="InterPro" id="IPR007374">
    <property type="entry name" value="ASCH_domain"/>
</dbReference>
<dbReference type="AlphaFoldDB" id="A0A2H0WN00"/>
<dbReference type="Proteomes" id="UP000230033">
    <property type="component" value="Unassembled WGS sequence"/>
</dbReference>
<name>A0A2H0WN00_9BACT</name>
<evidence type="ECO:0000259" key="1">
    <source>
        <dbReference type="Pfam" id="PF04266"/>
    </source>
</evidence>
<sequence>MLLIRETDRWVFEAIKAGQKTIETRAATPKYQKIKIGDVLVFVCGQDRLEKQVAGVSLFAGLDQLLAKIDLKEIMPSVSSPQDAKKIWYSFPNYREKIKQYGLVAWRLK</sequence>
<feature type="domain" description="ASCH" evidence="1">
    <location>
        <begin position="11"/>
        <end position="105"/>
    </location>
</feature>
<proteinExistence type="predicted"/>
<comment type="caution">
    <text evidence="2">The sequence shown here is derived from an EMBL/GenBank/DDBJ whole genome shotgun (WGS) entry which is preliminary data.</text>
</comment>
<organism evidence="2 3">
    <name type="scientific">Candidatus Shapirobacteria bacterium CG09_land_8_20_14_0_10_47_13</name>
    <dbReference type="NCBI Taxonomy" id="1974481"/>
    <lineage>
        <taxon>Bacteria</taxon>
        <taxon>Candidatus Shapironibacteriota</taxon>
    </lineage>
</organism>
<accession>A0A2H0WN00</accession>
<evidence type="ECO:0000313" key="2">
    <source>
        <dbReference type="EMBL" id="PIS14021.1"/>
    </source>
</evidence>